<sequence length="1124" mass="125941">MSWLRPSAYAPSGWQRGDAARLRNDDGRVFECLIDDVDEGLYFCHPRHFGRRDRGQHCPVPSLSDPGLIYREADRASSSRNTNTYIRSRRGHRVHSRSPNDRIRALGGSPFSWCAWHAMNPSRQPCNAFFSWNRWLMDHDIIADEAPPPMRRKGGPAHRPPALGLEPTERWFDMDPAPSDLRPVDVPHVEPYFRRQRPASSIFSDSIHLRPARAARHRPTRRQDDDDFDPIPPLPSQPPPPLPNSRHHLEEDSSESDAGSISRPPTLPRDMTRPAERTRSSRRHRSVAFQDQAMSEESDSELSDPPTPLMGSHLASESDDDDTYGHARGVSSLQDSRDNFPPPPREPAPPVPLRWDDEPLSQPPPGAQVQRGGQWAQSRATATKSDAAESSRLLQQFRGYGGLEAAEALSDAASSSEDGDGAQSPPMPIAAATMREVELEVFDEGELTDDEDDESIILFDDDEDEADEDDADSMRHHARNTGQALASHQEEFEYDDEEDEDEEGEGTDSDDRDGADDMDVFESRTSRDEPADIVPAHSPRKSTTSVFADSPGTEVLLLAERVSLGAEDDSDAERNDVAETPLDGAEQQEDHVAVAMTRRRRLSTDHTQGRTSRTVRRKSQGFALGTMDTKRRQSQATAKPTFLSKTSLDRIAAAAGSAIIGYFYYHVYVFWLTLVSSGLLMILVMGWLGIRDKDNLTSTTDVHISVGNQILTGRGAFQDSELFYGYYSLTSENFNLALAYFLLLPTVMVVVLLQLLYALERSFQKDSPSNESSSLNPFGALVFTSWSHSISRLDVVRRAHSAFKCVGRGNRPELNRLHRLSSAQVHGQPDPLLWAPWFPAESAPANCSTNTSTLPSPPCWRAASLHQQRAWRWELSVSLLGCAGIVGTYIVNFLRLHPVSTTTCWETRTGQEFYRLFVLDVFVRAWSALTVSFGANPPSFNVTGYVLGIFYRQACALTPLCYACPLRLPSAVGGIGLGWLSYLFVVALLSMACGCFLIFVREIGSCGPFYAVTQQETFNTTGVEIKRMYDIVDYAVARGDRGFRSLWEFLFSRGVVVPILLVCGAWMLYVRSRFHAETLRVAELSDWLAHERASTREYVRRYAQIKRQRMQRLEEQRKSTAHEK</sequence>
<keyword evidence="2" id="KW-0812">Transmembrane</keyword>
<evidence type="ECO:0000256" key="2">
    <source>
        <dbReference type="SAM" id="Phobius"/>
    </source>
</evidence>
<evidence type="ECO:0000313" key="3">
    <source>
        <dbReference type="EMBL" id="EDQ92423.1"/>
    </source>
</evidence>
<feature type="transmembrane region" description="Helical" evidence="2">
    <location>
        <begin position="875"/>
        <end position="894"/>
    </location>
</feature>
<feature type="region of interest" description="Disordered" evidence="1">
    <location>
        <begin position="599"/>
        <end position="618"/>
    </location>
</feature>
<feature type="transmembrane region" description="Helical" evidence="2">
    <location>
        <begin position="977"/>
        <end position="1000"/>
    </location>
</feature>
<evidence type="ECO:0008006" key="5">
    <source>
        <dbReference type="Google" id="ProtNLM"/>
    </source>
</evidence>
<protein>
    <recommendedName>
        <fullName evidence="5">TMC domain-containing protein</fullName>
    </recommendedName>
</protein>
<feature type="compositionally biased region" description="Pro residues" evidence="1">
    <location>
        <begin position="230"/>
        <end position="243"/>
    </location>
</feature>
<evidence type="ECO:0000256" key="1">
    <source>
        <dbReference type="SAM" id="MobiDB-lite"/>
    </source>
</evidence>
<feature type="compositionally biased region" description="Basic and acidic residues" evidence="1">
    <location>
        <begin position="521"/>
        <end position="530"/>
    </location>
</feature>
<feature type="region of interest" description="Disordered" evidence="1">
    <location>
        <begin position="204"/>
        <end position="390"/>
    </location>
</feature>
<feature type="compositionally biased region" description="Basic residues" evidence="1">
    <location>
        <begin position="210"/>
        <end position="220"/>
    </location>
</feature>
<feature type="compositionally biased region" description="Acidic residues" evidence="1">
    <location>
        <begin position="492"/>
        <end position="520"/>
    </location>
</feature>
<dbReference type="InterPro" id="IPR038900">
    <property type="entry name" value="TMC"/>
</dbReference>
<feature type="transmembrane region" description="Helical" evidence="2">
    <location>
        <begin position="737"/>
        <end position="759"/>
    </location>
</feature>
<dbReference type="InParanoid" id="A9UPH3"/>
<dbReference type="GO" id="GO:0005886">
    <property type="term" value="C:plasma membrane"/>
    <property type="evidence" value="ECO:0007669"/>
    <property type="project" value="InterPro"/>
</dbReference>
<proteinExistence type="predicted"/>
<dbReference type="EMBL" id="CH991543">
    <property type="protein sequence ID" value="EDQ92423.1"/>
    <property type="molecule type" value="Genomic_DNA"/>
</dbReference>
<feature type="compositionally biased region" description="Polar residues" evidence="1">
    <location>
        <begin position="375"/>
        <end position="384"/>
    </location>
</feature>
<keyword evidence="4" id="KW-1185">Reference proteome</keyword>
<dbReference type="PANTHER" id="PTHR23302">
    <property type="entry name" value="TRANSMEMBRANE CHANNEL-RELATED"/>
    <property type="match status" value="1"/>
</dbReference>
<organism evidence="3 4">
    <name type="scientific">Monosiga brevicollis</name>
    <name type="common">Choanoflagellate</name>
    <dbReference type="NCBI Taxonomy" id="81824"/>
    <lineage>
        <taxon>Eukaryota</taxon>
        <taxon>Choanoflagellata</taxon>
        <taxon>Craspedida</taxon>
        <taxon>Salpingoecidae</taxon>
        <taxon>Monosiga</taxon>
    </lineage>
</organism>
<feature type="transmembrane region" description="Helical" evidence="2">
    <location>
        <begin position="1050"/>
        <end position="1070"/>
    </location>
</feature>
<feature type="compositionally biased region" description="Basic and acidic residues" evidence="1">
    <location>
        <begin position="270"/>
        <end position="279"/>
    </location>
</feature>
<keyword evidence="2" id="KW-1133">Transmembrane helix</keyword>
<evidence type="ECO:0000313" key="4">
    <source>
        <dbReference type="Proteomes" id="UP000001357"/>
    </source>
</evidence>
<feature type="transmembrane region" description="Helical" evidence="2">
    <location>
        <begin position="914"/>
        <end position="933"/>
    </location>
</feature>
<feature type="compositionally biased region" description="Pro residues" evidence="1">
    <location>
        <begin position="340"/>
        <end position="352"/>
    </location>
</feature>
<accession>A9UPH3</accession>
<dbReference type="GO" id="GO:0008381">
    <property type="term" value="F:mechanosensitive monoatomic ion channel activity"/>
    <property type="evidence" value="ECO:0000318"/>
    <property type="project" value="GO_Central"/>
</dbReference>
<dbReference type="STRING" id="81824.A9UPH3"/>
<dbReference type="KEGG" id="mbr:MONBRDRAFT_4964"/>
<name>A9UPH3_MONBE</name>
<dbReference type="AlphaFoldDB" id="A9UPH3"/>
<dbReference type="Proteomes" id="UP000001357">
    <property type="component" value="Unassembled WGS sequence"/>
</dbReference>
<reference evidence="3 4" key="1">
    <citation type="journal article" date="2008" name="Nature">
        <title>The genome of the choanoflagellate Monosiga brevicollis and the origin of metazoans.</title>
        <authorList>
            <consortium name="JGI Sequencing"/>
            <person name="King N."/>
            <person name="Westbrook M.J."/>
            <person name="Young S.L."/>
            <person name="Kuo A."/>
            <person name="Abedin M."/>
            <person name="Chapman J."/>
            <person name="Fairclough S."/>
            <person name="Hellsten U."/>
            <person name="Isogai Y."/>
            <person name="Letunic I."/>
            <person name="Marr M."/>
            <person name="Pincus D."/>
            <person name="Putnam N."/>
            <person name="Rokas A."/>
            <person name="Wright K.J."/>
            <person name="Zuzow R."/>
            <person name="Dirks W."/>
            <person name="Good M."/>
            <person name="Goodstein D."/>
            <person name="Lemons D."/>
            <person name="Li W."/>
            <person name="Lyons J.B."/>
            <person name="Morris A."/>
            <person name="Nichols S."/>
            <person name="Richter D.J."/>
            <person name="Salamov A."/>
            <person name="Bork P."/>
            <person name="Lim W.A."/>
            <person name="Manning G."/>
            <person name="Miller W.T."/>
            <person name="McGinnis W."/>
            <person name="Shapiro H."/>
            <person name="Tjian R."/>
            <person name="Grigoriev I.V."/>
            <person name="Rokhsar D."/>
        </authorList>
    </citation>
    <scope>NUCLEOTIDE SEQUENCE [LARGE SCALE GENOMIC DNA]</scope>
    <source>
        <strain evidence="4">MX1 / ATCC 50154</strain>
    </source>
</reference>
<feature type="transmembrane region" description="Helical" evidence="2">
    <location>
        <begin position="668"/>
        <end position="690"/>
    </location>
</feature>
<feature type="region of interest" description="Disordered" evidence="1">
    <location>
        <begin position="146"/>
        <end position="166"/>
    </location>
</feature>
<dbReference type="GeneID" id="5888008"/>
<keyword evidence="2" id="KW-0472">Membrane</keyword>
<dbReference type="RefSeq" id="XP_001742185.1">
    <property type="nucleotide sequence ID" value="XM_001742133.1"/>
</dbReference>
<feature type="region of interest" description="Disordered" evidence="1">
    <location>
        <begin position="408"/>
        <end position="548"/>
    </location>
</feature>
<feature type="compositionally biased region" description="Acidic residues" evidence="1">
    <location>
        <begin position="439"/>
        <end position="471"/>
    </location>
</feature>
<dbReference type="PANTHER" id="PTHR23302:SF24">
    <property type="entry name" value="TMC DOMAIN-CONTAINING PROTEIN"/>
    <property type="match status" value="1"/>
</dbReference>
<gene>
    <name evidence="3" type="ORF">MONBRDRAFT_4964</name>
</gene>